<dbReference type="Proteomes" id="UP001175353">
    <property type="component" value="Unassembled WGS sequence"/>
</dbReference>
<feature type="domain" description="HNH nuclease" evidence="2">
    <location>
        <begin position="211"/>
        <end position="281"/>
    </location>
</feature>
<feature type="region of interest" description="Disordered" evidence="1">
    <location>
        <begin position="371"/>
        <end position="476"/>
    </location>
</feature>
<reference evidence="3" key="1">
    <citation type="submission" date="2023-06" db="EMBL/GenBank/DDBJ databases">
        <title>Black Yeasts Isolated from many extreme environments.</title>
        <authorList>
            <person name="Coleine C."/>
            <person name="Stajich J.E."/>
            <person name="Selbmann L."/>
        </authorList>
    </citation>
    <scope>NUCLEOTIDE SEQUENCE</scope>
    <source>
        <strain evidence="3">CCFEE 5200</strain>
    </source>
</reference>
<sequence length="476" mass="52811">MTILARFYGSPRHPGDQGTGEQDVPRPYRVKRVTVLHPGYTDVANTLFTLPTPDGIQRDRIHHATLMTACGIIASNRFDGWLSKTPEGTTQVVPDEEGCVAAGTYYFHVPRTPIEAQATHNSTSLAVAQAQNLPQAISTAPAPSSSQTAIADAAHPNTDPPRAPNLSPPLPNLEYPIVPNFRCWRFPHRDVPDHWQPMAGTDAAQGQVESCRVTLTSHPRAVDESHIIPASEAKWFVVNNMAQYGNLARRGGVDVADMSDNLIHLRRDIHSLWDAAEFIIVPKHVRSAAVALAWTLHALSDNAETLRLYHNVPLHTLSHPPEYLFARFAYDLFPKIIGLLQARSCWLKVSSGTDLPITKLFSHEECVKFAANQGPGRSTSPKKRKQKDDGDQREEDEVDDDDSAPTKRRRTSSLLDSSPDSAVGGLRDLDTTKMPHSERDSDANTNVVSRVENFLYFGDGDDHDPTHHRGRRRRRS</sequence>
<evidence type="ECO:0000313" key="3">
    <source>
        <dbReference type="EMBL" id="KAK0951611.1"/>
    </source>
</evidence>
<dbReference type="EMBL" id="JAUJLE010000679">
    <property type="protein sequence ID" value="KAK0951611.1"/>
    <property type="molecule type" value="Genomic_DNA"/>
</dbReference>
<feature type="compositionally biased region" description="Basic residues" evidence="1">
    <location>
        <begin position="466"/>
        <end position="476"/>
    </location>
</feature>
<feature type="compositionally biased region" description="Pro residues" evidence="1">
    <location>
        <begin position="158"/>
        <end position="170"/>
    </location>
</feature>
<dbReference type="Pfam" id="PF13391">
    <property type="entry name" value="HNH_2"/>
    <property type="match status" value="1"/>
</dbReference>
<dbReference type="AlphaFoldDB" id="A0AAN6H3G5"/>
<organism evidence="3 4">
    <name type="scientific">Friedmanniomyces endolithicus</name>
    <dbReference type="NCBI Taxonomy" id="329885"/>
    <lineage>
        <taxon>Eukaryota</taxon>
        <taxon>Fungi</taxon>
        <taxon>Dikarya</taxon>
        <taxon>Ascomycota</taxon>
        <taxon>Pezizomycotina</taxon>
        <taxon>Dothideomycetes</taxon>
        <taxon>Dothideomycetidae</taxon>
        <taxon>Mycosphaerellales</taxon>
        <taxon>Teratosphaeriaceae</taxon>
        <taxon>Friedmanniomyces</taxon>
    </lineage>
</organism>
<proteinExistence type="predicted"/>
<evidence type="ECO:0000259" key="2">
    <source>
        <dbReference type="Pfam" id="PF13391"/>
    </source>
</evidence>
<keyword evidence="4" id="KW-1185">Reference proteome</keyword>
<gene>
    <name evidence="3" type="ORF">LTR91_024882</name>
</gene>
<dbReference type="InterPro" id="IPR003615">
    <property type="entry name" value="HNH_nuc"/>
</dbReference>
<feature type="region of interest" description="Disordered" evidence="1">
    <location>
        <begin position="137"/>
        <end position="170"/>
    </location>
</feature>
<feature type="compositionally biased region" description="Basic and acidic residues" evidence="1">
    <location>
        <begin position="427"/>
        <end position="442"/>
    </location>
</feature>
<comment type="caution">
    <text evidence="3">The sequence shown here is derived from an EMBL/GenBank/DDBJ whole genome shotgun (WGS) entry which is preliminary data.</text>
</comment>
<evidence type="ECO:0000256" key="1">
    <source>
        <dbReference type="SAM" id="MobiDB-lite"/>
    </source>
</evidence>
<accession>A0AAN6H3G5</accession>
<feature type="compositionally biased region" description="Acidic residues" evidence="1">
    <location>
        <begin position="391"/>
        <end position="403"/>
    </location>
</feature>
<feature type="compositionally biased region" description="Low complexity" evidence="1">
    <location>
        <begin position="137"/>
        <end position="151"/>
    </location>
</feature>
<protein>
    <recommendedName>
        <fullName evidence="2">HNH nuclease domain-containing protein</fullName>
    </recommendedName>
</protein>
<evidence type="ECO:0000313" key="4">
    <source>
        <dbReference type="Proteomes" id="UP001175353"/>
    </source>
</evidence>
<name>A0AAN6H3G5_9PEZI</name>